<dbReference type="InterPro" id="IPR052893">
    <property type="entry name" value="TCS_response_regulator"/>
</dbReference>
<evidence type="ECO:0000313" key="4">
    <source>
        <dbReference type="Proteomes" id="UP000197208"/>
    </source>
</evidence>
<dbReference type="GO" id="GO:0000160">
    <property type="term" value="P:phosphorelay signal transduction system"/>
    <property type="evidence" value="ECO:0007669"/>
    <property type="project" value="InterPro"/>
</dbReference>
<dbReference type="InterPro" id="IPR011006">
    <property type="entry name" value="CheY-like_superfamily"/>
</dbReference>
<dbReference type="SUPFAM" id="SSF52172">
    <property type="entry name" value="CheY-like"/>
    <property type="match status" value="1"/>
</dbReference>
<feature type="modified residue" description="4-aspartylphosphate" evidence="1">
    <location>
        <position position="64"/>
    </location>
</feature>
<accession>A0A246BMH2</accession>
<evidence type="ECO:0000256" key="1">
    <source>
        <dbReference type="PROSITE-ProRule" id="PRU00169"/>
    </source>
</evidence>
<proteinExistence type="predicted"/>
<dbReference type="InterPro" id="IPR001789">
    <property type="entry name" value="Sig_transdc_resp-reg_receiver"/>
</dbReference>
<keyword evidence="4" id="KW-1185">Reference proteome</keyword>
<dbReference type="OrthoDB" id="677887at2"/>
<dbReference type="PANTHER" id="PTHR44520">
    <property type="entry name" value="RESPONSE REGULATOR RCP1-RELATED"/>
    <property type="match status" value="1"/>
</dbReference>
<dbReference type="RefSeq" id="WP_088248060.1">
    <property type="nucleotide sequence ID" value="NZ_NHMK01000010.1"/>
</dbReference>
<sequence>MRLLMSDRLTVLVVDDNLADILLLEEVFEDHADVADLVTFRSGPDVLNYLQDPASVLPDVLLLDWLMPAMNGQEVLDSLRAEPRLQSLPVMVLSGFPIEVPGTAACLIKQSSLDGLMASVDRMIGELRSWRARDSEEASCALEFTKS</sequence>
<dbReference type="Gene3D" id="3.40.50.2300">
    <property type="match status" value="1"/>
</dbReference>
<dbReference type="EMBL" id="NHMK01000010">
    <property type="protein sequence ID" value="OWL96863.1"/>
    <property type="molecule type" value="Genomic_DNA"/>
</dbReference>
<feature type="domain" description="Response regulatory" evidence="2">
    <location>
        <begin position="10"/>
        <end position="124"/>
    </location>
</feature>
<dbReference type="SMART" id="SM00448">
    <property type="entry name" value="REC"/>
    <property type="match status" value="1"/>
</dbReference>
<reference evidence="3 4" key="1">
    <citation type="submission" date="2017-05" db="EMBL/GenBank/DDBJ databases">
        <title>De novo genome assembly of Deniococcus indicus strain DR1.</title>
        <authorList>
            <person name="Chauhan D."/>
            <person name="Yennamalli R.M."/>
            <person name="Priyadarshini R."/>
        </authorList>
    </citation>
    <scope>NUCLEOTIDE SEQUENCE [LARGE SCALE GENOMIC DNA]</scope>
    <source>
        <strain evidence="3 4">DR1</strain>
    </source>
</reference>
<comment type="caution">
    <text evidence="3">The sequence shown here is derived from an EMBL/GenBank/DDBJ whole genome shotgun (WGS) entry which is preliminary data.</text>
</comment>
<organism evidence="3 4">
    <name type="scientific">Deinococcus indicus</name>
    <dbReference type="NCBI Taxonomy" id="223556"/>
    <lineage>
        <taxon>Bacteria</taxon>
        <taxon>Thermotogati</taxon>
        <taxon>Deinococcota</taxon>
        <taxon>Deinococci</taxon>
        <taxon>Deinococcales</taxon>
        <taxon>Deinococcaceae</taxon>
        <taxon>Deinococcus</taxon>
    </lineage>
</organism>
<dbReference type="AlphaFoldDB" id="A0A246BMH2"/>
<dbReference type="PROSITE" id="PS50110">
    <property type="entry name" value="RESPONSE_REGULATORY"/>
    <property type="match status" value="1"/>
</dbReference>
<keyword evidence="1" id="KW-0597">Phosphoprotein</keyword>
<evidence type="ECO:0000313" key="3">
    <source>
        <dbReference type="EMBL" id="OWL96863.1"/>
    </source>
</evidence>
<dbReference type="Proteomes" id="UP000197208">
    <property type="component" value="Unassembled WGS sequence"/>
</dbReference>
<dbReference type="Pfam" id="PF00072">
    <property type="entry name" value="Response_reg"/>
    <property type="match status" value="1"/>
</dbReference>
<evidence type="ECO:0000259" key="2">
    <source>
        <dbReference type="PROSITE" id="PS50110"/>
    </source>
</evidence>
<protein>
    <recommendedName>
        <fullName evidence="2">Response regulatory domain-containing protein</fullName>
    </recommendedName>
</protein>
<gene>
    <name evidence="3" type="ORF">CBQ26_07680</name>
</gene>
<dbReference type="PANTHER" id="PTHR44520:SF2">
    <property type="entry name" value="RESPONSE REGULATOR RCP1"/>
    <property type="match status" value="1"/>
</dbReference>
<name>A0A246BMH2_9DEIO</name>